<feature type="transmembrane region" description="Helical" evidence="14">
    <location>
        <begin position="241"/>
        <end position="261"/>
    </location>
</feature>
<dbReference type="EMBL" id="AP028961">
    <property type="protein sequence ID" value="BET44768.1"/>
    <property type="molecule type" value="Genomic_DNA"/>
</dbReference>
<evidence type="ECO:0000256" key="9">
    <source>
        <dbReference type="ARBA" id="ARBA00022989"/>
    </source>
</evidence>
<feature type="transmembrane region" description="Helical" evidence="14">
    <location>
        <begin position="127"/>
        <end position="150"/>
    </location>
</feature>
<feature type="transmembrane region" description="Helical" evidence="14">
    <location>
        <begin position="170"/>
        <end position="201"/>
    </location>
</feature>
<dbReference type="GO" id="GO:0010043">
    <property type="term" value="P:response to zinc ion"/>
    <property type="evidence" value="ECO:0007669"/>
    <property type="project" value="TreeGrafter"/>
</dbReference>
<protein>
    <recommendedName>
        <fullName evidence="12">High-affinity zinc uptake system membrane protein ZnuB</fullName>
    </recommendedName>
</protein>
<dbReference type="NCBIfam" id="NF007089">
    <property type="entry name" value="PRK09543.1"/>
    <property type="match status" value="1"/>
</dbReference>
<evidence type="ECO:0000256" key="6">
    <source>
        <dbReference type="ARBA" id="ARBA00022692"/>
    </source>
</evidence>
<keyword evidence="8" id="KW-0864">Zinc transport</keyword>
<keyword evidence="7" id="KW-0862">Zinc</keyword>
<reference evidence="15" key="2">
    <citation type="submission" date="2023-10" db="EMBL/GenBank/DDBJ databases">
        <authorList>
            <person name="Koga R."/>
            <person name="Fukatsu T."/>
        </authorList>
    </citation>
    <scope>NUCLEOTIDE SEQUENCE</scope>
    <source>
        <strain evidence="15">Kw-01</strain>
    </source>
</reference>
<accession>A0AAT9G4W8</accession>
<evidence type="ECO:0000256" key="1">
    <source>
        <dbReference type="ARBA" id="ARBA00002313"/>
    </source>
</evidence>
<dbReference type="AlphaFoldDB" id="A0AAT9G4W8"/>
<dbReference type="PANTHER" id="PTHR30477">
    <property type="entry name" value="ABC-TRANSPORTER METAL-BINDING PROTEIN"/>
    <property type="match status" value="1"/>
</dbReference>
<feature type="transmembrane region" description="Helical" evidence="14">
    <location>
        <begin position="213"/>
        <end position="235"/>
    </location>
</feature>
<evidence type="ECO:0000256" key="11">
    <source>
        <dbReference type="ARBA" id="ARBA00023136"/>
    </source>
</evidence>
<feature type="transmembrane region" description="Helical" evidence="14">
    <location>
        <begin position="6"/>
        <end position="28"/>
    </location>
</feature>
<evidence type="ECO:0000256" key="5">
    <source>
        <dbReference type="ARBA" id="ARBA00022475"/>
    </source>
</evidence>
<keyword evidence="6 13" id="KW-0812">Transmembrane</keyword>
<feature type="transmembrane region" description="Helical" evidence="14">
    <location>
        <begin position="40"/>
        <end position="73"/>
    </location>
</feature>
<dbReference type="CDD" id="cd06550">
    <property type="entry name" value="TM_ABC_iron-siderophores_like"/>
    <property type="match status" value="1"/>
</dbReference>
<evidence type="ECO:0000256" key="12">
    <source>
        <dbReference type="ARBA" id="ARBA00040080"/>
    </source>
</evidence>
<evidence type="ECO:0000256" key="7">
    <source>
        <dbReference type="ARBA" id="ARBA00022833"/>
    </source>
</evidence>
<evidence type="ECO:0000256" key="4">
    <source>
        <dbReference type="ARBA" id="ARBA00022448"/>
    </source>
</evidence>
<evidence type="ECO:0000256" key="8">
    <source>
        <dbReference type="ARBA" id="ARBA00022906"/>
    </source>
</evidence>
<evidence type="ECO:0000256" key="10">
    <source>
        <dbReference type="ARBA" id="ARBA00023065"/>
    </source>
</evidence>
<dbReference type="GO" id="GO:0006829">
    <property type="term" value="P:zinc ion transport"/>
    <property type="evidence" value="ECO:0007669"/>
    <property type="project" value="UniProtKB-KW"/>
</dbReference>
<dbReference type="SUPFAM" id="SSF81345">
    <property type="entry name" value="ABC transporter involved in vitamin B12 uptake, BtuC"/>
    <property type="match status" value="1"/>
</dbReference>
<evidence type="ECO:0000256" key="14">
    <source>
        <dbReference type="SAM" id="Phobius"/>
    </source>
</evidence>
<dbReference type="Pfam" id="PF00950">
    <property type="entry name" value="ABC-3"/>
    <property type="match status" value="1"/>
</dbReference>
<dbReference type="PANTHER" id="PTHR30477:SF23">
    <property type="entry name" value="HIGH-AFFINITY ZINC UPTAKE SYSTEM MEMBRANE PROTEIN ZNUB"/>
    <property type="match status" value="1"/>
</dbReference>
<comment type="similarity">
    <text evidence="3 13">Belongs to the ABC-3 integral membrane protein family.</text>
</comment>
<keyword evidence="10" id="KW-0406">Ion transport</keyword>
<proteinExistence type="inferred from homology"/>
<keyword evidence="9 14" id="KW-1133">Transmembrane helix</keyword>
<sequence>MIELLLPAWLAGMLLTLIIGPLGAFIIWRKMSYIGESLAHISLLGVSCGLLFNINLYYSIILIIIIFTFLLIWLSNIPQLEVDTLLGIIAHSALSLGLVVISGMHNIRMDLFSYLFGDVLAVTNSDVIIIMVYVIVISILIIFNWNYFLAITIHQELSFIDGIKVKYNKILLFLITAFTIGIAMKFIGALIITSLLIIPSATSNYISKTPEEMVGYAIIFGMLSVTFGLLLSVIFDTPVGPSIVLISSALFILILFLKLLVIKMKKLKK</sequence>
<keyword evidence="5" id="KW-1003">Cell membrane</keyword>
<dbReference type="Gene3D" id="1.10.3470.10">
    <property type="entry name" value="ABC transporter involved in vitamin B12 uptake, BtuC"/>
    <property type="match status" value="1"/>
</dbReference>
<gene>
    <name evidence="15" type="primary">znuB</name>
    <name evidence="15" type="ORF">ACHINZ_4400</name>
</gene>
<evidence type="ECO:0000256" key="13">
    <source>
        <dbReference type="RuleBase" id="RU003943"/>
    </source>
</evidence>
<dbReference type="GO" id="GO:0043190">
    <property type="term" value="C:ATP-binding cassette (ABC) transporter complex"/>
    <property type="evidence" value="ECO:0007669"/>
    <property type="project" value="InterPro"/>
</dbReference>
<comment type="function">
    <text evidence="1">Involved in the high-affinity zinc uptake transport system.</text>
</comment>
<evidence type="ECO:0000256" key="3">
    <source>
        <dbReference type="ARBA" id="ARBA00008034"/>
    </source>
</evidence>
<dbReference type="InterPro" id="IPR037294">
    <property type="entry name" value="ABC_BtuC-like"/>
</dbReference>
<reference evidence="15" key="1">
    <citation type="journal article" date="2023" name="Front. Microbiol.">
        <title>Genome analysis of Candidatus Aschnera chinzeii, the bacterial endosymbiont of the blood-sucking bat fly Penicillidia jenynsii (Insecta: Diptera: Nycteribiidae).</title>
        <authorList>
            <person name="Koga R."/>
            <person name="Moriyama M."/>
            <person name="Nozaki T."/>
            <person name="Fukatsu T."/>
        </authorList>
    </citation>
    <scope>NUCLEOTIDE SEQUENCE</scope>
    <source>
        <strain evidence="15">Kw-01</strain>
    </source>
</reference>
<feature type="transmembrane region" description="Helical" evidence="14">
    <location>
        <begin position="85"/>
        <end position="107"/>
    </location>
</feature>
<comment type="subcellular location">
    <subcellularLocation>
        <location evidence="2 13">Cell membrane</location>
        <topology evidence="2 13">Multi-pass membrane protein</topology>
    </subcellularLocation>
</comment>
<dbReference type="GO" id="GO:0022857">
    <property type="term" value="F:transmembrane transporter activity"/>
    <property type="evidence" value="ECO:0007669"/>
    <property type="project" value="UniProtKB-ARBA"/>
</dbReference>
<organism evidence="15">
    <name type="scientific">Candidatus Aschnera chinzeii</name>
    <dbReference type="NCBI Taxonomy" id="1485666"/>
    <lineage>
        <taxon>Bacteria</taxon>
        <taxon>Pseudomonadati</taxon>
        <taxon>Pseudomonadota</taxon>
        <taxon>Gammaproteobacteria</taxon>
        <taxon>Enterobacterales</taxon>
        <taxon>Enterobacteriaceae</taxon>
        <taxon>Candidatus Aschnera</taxon>
    </lineage>
</organism>
<dbReference type="InterPro" id="IPR001626">
    <property type="entry name" value="ABC_TroCD"/>
</dbReference>
<evidence type="ECO:0000256" key="2">
    <source>
        <dbReference type="ARBA" id="ARBA00004651"/>
    </source>
</evidence>
<name>A0AAT9G4W8_9ENTR</name>
<evidence type="ECO:0000313" key="15">
    <source>
        <dbReference type="EMBL" id="BET44768.1"/>
    </source>
</evidence>
<keyword evidence="4 13" id="KW-0813">Transport</keyword>
<keyword evidence="11 14" id="KW-0472">Membrane</keyword>